<dbReference type="InterPro" id="IPR011701">
    <property type="entry name" value="MFS"/>
</dbReference>
<dbReference type="PROSITE" id="PS50850">
    <property type="entry name" value="MFS"/>
    <property type="match status" value="1"/>
</dbReference>
<keyword evidence="1 4" id="KW-0812">Transmembrane</keyword>
<keyword evidence="3 4" id="KW-0472">Membrane</keyword>
<dbReference type="PANTHER" id="PTHR23518:SF2">
    <property type="entry name" value="MAJOR FACILITATOR SUPERFAMILY TRANSPORTER"/>
    <property type="match status" value="1"/>
</dbReference>
<gene>
    <name evidence="6" type="ORF">SAMN06265182_1459</name>
</gene>
<feature type="transmembrane region" description="Helical" evidence="4">
    <location>
        <begin position="211"/>
        <end position="232"/>
    </location>
</feature>
<protein>
    <submittedName>
        <fullName evidence="6">Predicted arabinose efflux permease, MFS family</fullName>
    </submittedName>
</protein>
<feature type="transmembrane region" description="Helical" evidence="4">
    <location>
        <begin position="296"/>
        <end position="315"/>
    </location>
</feature>
<dbReference type="EMBL" id="OBEI01000006">
    <property type="protein sequence ID" value="SNZ09036.1"/>
    <property type="molecule type" value="Genomic_DNA"/>
</dbReference>
<evidence type="ECO:0000313" key="6">
    <source>
        <dbReference type="EMBL" id="SNZ09036.1"/>
    </source>
</evidence>
<keyword evidence="2 4" id="KW-1133">Transmembrane helix</keyword>
<dbReference type="Gene3D" id="1.20.1250.20">
    <property type="entry name" value="MFS general substrate transporter like domains"/>
    <property type="match status" value="2"/>
</dbReference>
<dbReference type="InterPro" id="IPR020846">
    <property type="entry name" value="MFS_dom"/>
</dbReference>
<evidence type="ECO:0000256" key="2">
    <source>
        <dbReference type="ARBA" id="ARBA00022989"/>
    </source>
</evidence>
<reference evidence="7" key="1">
    <citation type="submission" date="2017-09" db="EMBL/GenBank/DDBJ databases">
        <authorList>
            <person name="Varghese N."/>
            <person name="Submissions S."/>
        </authorList>
    </citation>
    <scope>NUCLEOTIDE SEQUENCE [LARGE SCALE GENOMIC DNA]</scope>
    <source>
        <strain evidence="7">DSM 15103</strain>
    </source>
</reference>
<proteinExistence type="predicted"/>
<evidence type="ECO:0000313" key="7">
    <source>
        <dbReference type="Proteomes" id="UP000219036"/>
    </source>
</evidence>
<feature type="domain" description="Major facilitator superfamily (MFS) profile" evidence="5">
    <location>
        <begin position="7"/>
        <end position="386"/>
    </location>
</feature>
<dbReference type="PANTHER" id="PTHR23518">
    <property type="entry name" value="C-METHYLTRANSFERASE"/>
    <property type="match status" value="1"/>
</dbReference>
<dbReference type="AlphaFoldDB" id="A0A285NME9"/>
<accession>A0A285NME9</accession>
<keyword evidence="7" id="KW-1185">Reference proteome</keyword>
<feature type="transmembrane region" description="Helical" evidence="4">
    <location>
        <begin position="361"/>
        <end position="380"/>
    </location>
</feature>
<feature type="transmembrane region" description="Helical" evidence="4">
    <location>
        <begin position="270"/>
        <end position="290"/>
    </location>
</feature>
<dbReference type="Proteomes" id="UP000219036">
    <property type="component" value="Unassembled WGS sequence"/>
</dbReference>
<evidence type="ECO:0000256" key="3">
    <source>
        <dbReference type="ARBA" id="ARBA00023136"/>
    </source>
</evidence>
<feature type="transmembrane region" description="Helical" evidence="4">
    <location>
        <begin position="166"/>
        <end position="188"/>
    </location>
</feature>
<feature type="transmembrane region" description="Helical" evidence="4">
    <location>
        <begin position="335"/>
        <end position="355"/>
    </location>
</feature>
<dbReference type="OrthoDB" id="9803985at2"/>
<evidence type="ECO:0000256" key="4">
    <source>
        <dbReference type="SAM" id="Phobius"/>
    </source>
</evidence>
<dbReference type="CDD" id="cd17370">
    <property type="entry name" value="MFS_MJ1317_like"/>
    <property type="match status" value="1"/>
</dbReference>
<feature type="transmembrane region" description="Helical" evidence="4">
    <location>
        <begin position="7"/>
        <end position="32"/>
    </location>
</feature>
<feature type="transmembrane region" description="Helical" evidence="4">
    <location>
        <begin position="238"/>
        <end position="258"/>
    </location>
</feature>
<feature type="transmembrane region" description="Helical" evidence="4">
    <location>
        <begin position="142"/>
        <end position="160"/>
    </location>
</feature>
<evidence type="ECO:0000259" key="5">
    <source>
        <dbReference type="PROSITE" id="PS50850"/>
    </source>
</evidence>
<dbReference type="InterPro" id="IPR036259">
    <property type="entry name" value="MFS_trans_sf"/>
</dbReference>
<dbReference type="RefSeq" id="WP_097000625.1">
    <property type="nucleotide sequence ID" value="NZ_OBEI01000006.1"/>
</dbReference>
<dbReference type="GO" id="GO:0022857">
    <property type="term" value="F:transmembrane transporter activity"/>
    <property type="evidence" value="ECO:0007669"/>
    <property type="project" value="InterPro"/>
</dbReference>
<dbReference type="SUPFAM" id="SSF103473">
    <property type="entry name" value="MFS general substrate transporter"/>
    <property type="match status" value="1"/>
</dbReference>
<name>A0A285NME9_9AQUI</name>
<feature type="transmembrane region" description="Helical" evidence="4">
    <location>
        <begin position="44"/>
        <end position="64"/>
    </location>
</feature>
<evidence type="ECO:0000256" key="1">
    <source>
        <dbReference type="ARBA" id="ARBA00022692"/>
    </source>
</evidence>
<organism evidence="6 7">
    <name type="scientific">Persephonella hydrogeniphila</name>
    <dbReference type="NCBI Taxonomy" id="198703"/>
    <lineage>
        <taxon>Bacteria</taxon>
        <taxon>Pseudomonadati</taxon>
        <taxon>Aquificota</taxon>
        <taxon>Aquificia</taxon>
        <taxon>Aquificales</taxon>
        <taxon>Hydrogenothermaceae</taxon>
        <taxon>Persephonella</taxon>
    </lineage>
</organism>
<dbReference type="Pfam" id="PF07690">
    <property type="entry name" value="MFS_1"/>
    <property type="match status" value="1"/>
</dbReference>
<sequence length="386" mass="43182">MIKINKNIIFLGIVSFLTDLSSEMIFPILPIFLDHFLKASKFEIGIIEGAAEFTASFLKVWSGYLSDRIGKKKSVVVAGYTISAFTKPLLYFAGSWKDVLFLRVLERTGKGIRTSPRDALISAYTQKERSGRAFGFHRGMDTLGAVFGAVLASVFIFSLGETEETFRFIFLFSFLPAILAVFVLLFFVKEPKVLRKKRLSKFSLRGFSTEFYKLLILQVIFTVFTMNYAFMILKANSIGIAIGFIPIVYILFNVVYAFSSYPVGYFSDRFGKAVSLSITYLIFSITAFLFTVDKPFFGWIAFVFYGVFMAGNEVISRAIISDVVDEKIKGTAYGIYHTAIGISTFISTAVAGFLWDRFGEDIPFIIGGIGALILSVICYTKLKGKI</sequence>